<reference evidence="5" key="1">
    <citation type="journal article" date="2023" name="Mol. Biol. Evol.">
        <title>Third-Generation Sequencing Reveals the Adaptive Role of the Epigenome in Three Deep-Sea Polychaetes.</title>
        <authorList>
            <person name="Perez M."/>
            <person name="Aroh O."/>
            <person name="Sun Y."/>
            <person name="Lan Y."/>
            <person name="Juniper S.K."/>
            <person name="Young C.R."/>
            <person name="Angers B."/>
            <person name="Qian P.Y."/>
        </authorList>
    </citation>
    <scope>NUCLEOTIDE SEQUENCE</scope>
    <source>
        <strain evidence="5">R07B-5</strain>
    </source>
</reference>
<gene>
    <name evidence="5" type="ORF">NP493_319g02007</name>
</gene>
<evidence type="ECO:0000313" key="5">
    <source>
        <dbReference type="EMBL" id="KAK2183228.1"/>
    </source>
</evidence>
<dbReference type="Pfam" id="PF00888">
    <property type="entry name" value="Cullin"/>
    <property type="match status" value="1"/>
</dbReference>
<name>A0AAD9L4I4_RIDPI</name>
<dbReference type="AlphaFoldDB" id="A0AAD9L4I4"/>
<dbReference type="Gene3D" id="1.20.1310.10">
    <property type="entry name" value="Cullin Repeats"/>
    <property type="match status" value="2"/>
</dbReference>
<evidence type="ECO:0000313" key="6">
    <source>
        <dbReference type="Proteomes" id="UP001209878"/>
    </source>
</evidence>
<dbReference type="Proteomes" id="UP001209878">
    <property type="component" value="Unassembled WGS sequence"/>
</dbReference>
<dbReference type="GO" id="GO:0006511">
    <property type="term" value="P:ubiquitin-dependent protein catabolic process"/>
    <property type="evidence" value="ECO:0007669"/>
    <property type="project" value="InterPro"/>
</dbReference>
<dbReference type="InterPro" id="IPR016158">
    <property type="entry name" value="Cullin_homology"/>
</dbReference>
<comment type="caution">
    <text evidence="5">The sequence shown here is derived from an EMBL/GenBank/DDBJ whole genome shotgun (WGS) entry which is preliminary data.</text>
</comment>
<evidence type="ECO:0000259" key="4">
    <source>
        <dbReference type="PROSITE" id="PS50069"/>
    </source>
</evidence>
<protein>
    <recommendedName>
        <fullName evidence="4">Cullin family profile domain-containing protein</fullName>
    </recommendedName>
</protein>
<keyword evidence="6" id="KW-1185">Reference proteome</keyword>
<dbReference type="InterPro" id="IPR045093">
    <property type="entry name" value="Cullin"/>
</dbReference>
<dbReference type="GO" id="GO:0031625">
    <property type="term" value="F:ubiquitin protein ligase binding"/>
    <property type="evidence" value="ECO:0007669"/>
    <property type="project" value="InterPro"/>
</dbReference>
<dbReference type="SUPFAM" id="SSF74788">
    <property type="entry name" value="Cullin repeat-like"/>
    <property type="match status" value="1"/>
</dbReference>
<dbReference type="InterPro" id="IPR016159">
    <property type="entry name" value="Cullin_repeat-like_dom_sf"/>
</dbReference>
<dbReference type="PANTHER" id="PTHR11932">
    <property type="entry name" value="CULLIN"/>
    <property type="match status" value="1"/>
</dbReference>
<dbReference type="SUPFAM" id="SSF75632">
    <property type="entry name" value="Cullin homology domain"/>
    <property type="match status" value="1"/>
</dbReference>
<dbReference type="EMBL" id="JAODUO010000318">
    <property type="protein sequence ID" value="KAK2183228.1"/>
    <property type="molecule type" value="Genomic_DNA"/>
</dbReference>
<evidence type="ECO:0000256" key="2">
    <source>
        <dbReference type="PROSITE-ProRule" id="PRU00330"/>
    </source>
</evidence>
<comment type="similarity">
    <text evidence="1 2 3">Belongs to the cullin family.</text>
</comment>
<evidence type="ECO:0000256" key="3">
    <source>
        <dbReference type="RuleBase" id="RU003829"/>
    </source>
</evidence>
<dbReference type="PROSITE" id="PS50069">
    <property type="entry name" value="CULLIN_2"/>
    <property type="match status" value="1"/>
</dbReference>
<dbReference type="InterPro" id="IPR001373">
    <property type="entry name" value="Cullin_N"/>
</dbReference>
<proteinExistence type="inferred from homology"/>
<dbReference type="InterPro" id="IPR036317">
    <property type="entry name" value="Cullin_homology_sf"/>
</dbReference>
<organism evidence="5 6">
    <name type="scientific">Ridgeia piscesae</name>
    <name type="common">Tubeworm</name>
    <dbReference type="NCBI Taxonomy" id="27915"/>
    <lineage>
        <taxon>Eukaryota</taxon>
        <taxon>Metazoa</taxon>
        <taxon>Spiralia</taxon>
        <taxon>Lophotrochozoa</taxon>
        <taxon>Annelida</taxon>
        <taxon>Polychaeta</taxon>
        <taxon>Sedentaria</taxon>
        <taxon>Canalipalpata</taxon>
        <taxon>Sabellida</taxon>
        <taxon>Siboglinidae</taxon>
        <taxon>Ridgeia</taxon>
    </lineage>
</organism>
<sequence length="116" mass="13253">MPSGQLPSGQLLSGQLLSDFKDRADNIIASCFQSNTKFINSMKESFEHYINQRQNKPAELIAKYVDSKLRAGNKEATEEELERLLDKIMVLFRFIHVSKRLDATLMCIYTLRPGIS</sequence>
<feature type="domain" description="Cullin family profile" evidence="4">
    <location>
        <begin position="56"/>
        <end position="95"/>
    </location>
</feature>
<accession>A0AAD9L4I4</accession>
<evidence type="ECO:0000256" key="1">
    <source>
        <dbReference type="ARBA" id="ARBA00006019"/>
    </source>
</evidence>